<feature type="transmembrane region" description="Helical" evidence="1">
    <location>
        <begin position="94"/>
        <end position="113"/>
    </location>
</feature>
<dbReference type="RefSeq" id="WP_174681595.1">
    <property type="nucleotide sequence ID" value="NZ_JABUQZ010000001.1"/>
</dbReference>
<feature type="transmembrane region" description="Helical" evidence="1">
    <location>
        <begin position="41"/>
        <end position="60"/>
    </location>
</feature>
<dbReference type="OrthoDB" id="375090at2157"/>
<reference evidence="2 5" key="1">
    <citation type="submission" date="2020-06" db="EMBL/GenBank/DDBJ databases">
        <title>Haloterrigena sp. nov., an extremely halophilic archaeon isolated from a saline sediment.</title>
        <authorList>
            <person name="Liu B.-B."/>
        </authorList>
    </citation>
    <scope>NUCLEOTIDE SEQUENCE</scope>
    <source>
        <strain evidence="2">SYSU A121-1</strain>
        <strain evidence="3 5">SYSU A558-1</strain>
    </source>
</reference>
<accession>A0A8J8GJJ5</accession>
<protein>
    <submittedName>
        <fullName evidence="2">Uncharacterized protein</fullName>
    </submittedName>
</protein>
<evidence type="ECO:0000313" key="2">
    <source>
        <dbReference type="EMBL" id="NUB90390.1"/>
    </source>
</evidence>
<dbReference type="EMBL" id="JABURA010000001">
    <property type="protein sequence ID" value="NUB90390.1"/>
    <property type="molecule type" value="Genomic_DNA"/>
</dbReference>
<dbReference type="EMBL" id="JABUQZ010000001">
    <property type="protein sequence ID" value="NUC73791.1"/>
    <property type="molecule type" value="Genomic_DNA"/>
</dbReference>
<keyword evidence="1" id="KW-1133">Transmembrane helix</keyword>
<organism evidence="2 4">
    <name type="scientific">Haloterrigena gelatinilytica</name>
    <dbReference type="NCBI Taxonomy" id="2741724"/>
    <lineage>
        <taxon>Archaea</taxon>
        <taxon>Methanobacteriati</taxon>
        <taxon>Methanobacteriota</taxon>
        <taxon>Stenosarchaea group</taxon>
        <taxon>Halobacteria</taxon>
        <taxon>Halobacteriales</taxon>
        <taxon>Natrialbaceae</taxon>
        <taxon>Haloterrigena</taxon>
    </lineage>
</organism>
<gene>
    <name evidence="2" type="ORF">HT576_04970</name>
    <name evidence="3" type="ORF">HTZ84_16035</name>
</gene>
<dbReference type="Proteomes" id="UP000728647">
    <property type="component" value="Unassembled WGS sequence"/>
</dbReference>
<feature type="transmembrane region" description="Helical" evidence="1">
    <location>
        <begin position="16"/>
        <end position="35"/>
    </location>
</feature>
<proteinExistence type="predicted"/>
<evidence type="ECO:0000313" key="5">
    <source>
        <dbReference type="Proteomes" id="UP001016761"/>
    </source>
</evidence>
<keyword evidence="1" id="KW-0472">Membrane</keyword>
<evidence type="ECO:0000256" key="1">
    <source>
        <dbReference type="SAM" id="Phobius"/>
    </source>
</evidence>
<dbReference type="AlphaFoldDB" id="A0A8J8GJJ5"/>
<keyword evidence="1" id="KW-0812">Transmembrane</keyword>
<evidence type="ECO:0000313" key="3">
    <source>
        <dbReference type="EMBL" id="NUC73791.1"/>
    </source>
</evidence>
<evidence type="ECO:0000313" key="4">
    <source>
        <dbReference type="Proteomes" id="UP000728647"/>
    </source>
</evidence>
<keyword evidence="5" id="KW-1185">Reference proteome</keyword>
<sequence length="116" mass="11980">MTRSTTATRLDRRDPVVGGLGVLLLVNLVILSSAVRDGSLADVSSSLGVCYAIVVAMIAVSRGLTDRDGQKFAFAGGVALFVGIAFAVSGTAEYAAVSAGFGTCSVYYCFRFVRTG</sequence>
<comment type="caution">
    <text evidence="2">The sequence shown here is derived from an EMBL/GenBank/DDBJ whole genome shotgun (WGS) entry which is preliminary data.</text>
</comment>
<name>A0A8J8GJJ5_9EURY</name>
<dbReference type="Proteomes" id="UP001016761">
    <property type="component" value="Unassembled WGS sequence"/>
</dbReference>
<feature type="transmembrane region" description="Helical" evidence="1">
    <location>
        <begin position="72"/>
        <end position="88"/>
    </location>
</feature>